<keyword evidence="2" id="KW-0812">Transmembrane</keyword>
<organism evidence="3 4">
    <name type="scientific">Amycolatopsis thailandensis</name>
    <dbReference type="NCBI Taxonomy" id="589330"/>
    <lineage>
        <taxon>Bacteria</taxon>
        <taxon>Bacillati</taxon>
        <taxon>Actinomycetota</taxon>
        <taxon>Actinomycetes</taxon>
        <taxon>Pseudonocardiales</taxon>
        <taxon>Pseudonocardiaceae</taxon>
        <taxon>Amycolatopsis</taxon>
    </lineage>
</organism>
<evidence type="ECO:0000313" key="4">
    <source>
        <dbReference type="Proteomes" id="UP000215223"/>
    </source>
</evidence>
<dbReference type="Proteomes" id="UP000215223">
    <property type="component" value="Unassembled WGS sequence"/>
</dbReference>
<feature type="transmembrane region" description="Helical" evidence="2">
    <location>
        <begin position="43"/>
        <end position="63"/>
    </location>
</feature>
<dbReference type="EMBL" id="NMQT01000172">
    <property type="protein sequence ID" value="OXM45110.1"/>
    <property type="molecule type" value="Genomic_DNA"/>
</dbReference>
<evidence type="ECO:0000256" key="1">
    <source>
        <dbReference type="SAM" id="MobiDB-lite"/>
    </source>
</evidence>
<feature type="region of interest" description="Disordered" evidence="1">
    <location>
        <begin position="71"/>
        <end position="107"/>
    </location>
</feature>
<keyword evidence="2" id="KW-0472">Membrane</keyword>
<dbReference type="AlphaFoldDB" id="A0A229REM8"/>
<proteinExistence type="predicted"/>
<dbReference type="RefSeq" id="WP_093938969.1">
    <property type="nucleotide sequence ID" value="NZ_NMQT01000172.1"/>
</dbReference>
<reference evidence="3 4" key="1">
    <citation type="submission" date="2017-07" db="EMBL/GenBank/DDBJ databases">
        <title>Amycolatopsis thailandensis Genome sequencing and assembly.</title>
        <authorList>
            <person name="Kaur N."/>
            <person name="Mayilraj S."/>
        </authorList>
    </citation>
    <scope>NUCLEOTIDE SEQUENCE [LARGE SCALE GENOMIC DNA]</scope>
    <source>
        <strain evidence="3 4">JCM 16380</strain>
    </source>
</reference>
<gene>
    <name evidence="3" type="ORF">CFP71_39325</name>
</gene>
<dbReference type="OrthoDB" id="3694609at2"/>
<evidence type="ECO:0000313" key="3">
    <source>
        <dbReference type="EMBL" id="OXM45110.1"/>
    </source>
</evidence>
<feature type="transmembrane region" description="Helical" evidence="2">
    <location>
        <begin position="20"/>
        <end position="37"/>
    </location>
</feature>
<feature type="compositionally biased region" description="Polar residues" evidence="1">
    <location>
        <begin position="98"/>
        <end position="107"/>
    </location>
</feature>
<accession>A0A229REM8</accession>
<keyword evidence="2" id="KW-1133">Transmembrane helix</keyword>
<sequence length="107" mass="11760">MDDEQRERMHDLKRTTWRGILTGGAVLVFTIVAGVVLSDDWKAYLVVGSSGLALTILVFLSQWRYIRRGPFPRLPAGLRDGTSPSSGEKPADADHAGRNQTNGQEHA</sequence>
<evidence type="ECO:0000256" key="2">
    <source>
        <dbReference type="SAM" id="Phobius"/>
    </source>
</evidence>
<comment type="caution">
    <text evidence="3">The sequence shown here is derived from an EMBL/GenBank/DDBJ whole genome shotgun (WGS) entry which is preliminary data.</text>
</comment>
<name>A0A229REM8_9PSEU</name>
<keyword evidence="4" id="KW-1185">Reference proteome</keyword>
<protein>
    <submittedName>
        <fullName evidence="3">Uncharacterized protein</fullName>
    </submittedName>
</protein>